<gene>
    <name evidence="3" type="ORF">EV44_g1775</name>
</gene>
<evidence type="ECO:0000313" key="3">
    <source>
        <dbReference type="EMBL" id="KHJ33098.1"/>
    </source>
</evidence>
<sequence length="184" mass="21326">MFSNRIRSQLAQDDIEIDPLKPYRDDPTDEEDVKTQTNTELPLPSYEPMHDYLRRQNARFIATVEAATSSYPRTDPTSHSPSPSFTYEPFLINLEDSEVPPPSYDVLHQQHDYELQPLTGFFMNEGGDTFIEEEDDQEEDSGLQFEDLVKWIIVMLMISLMVAFIGTLFDWGRSPQQSTVLRRN</sequence>
<feature type="compositionally biased region" description="Polar residues" evidence="1">
    <location>
        <begin position="1"/>
        <end position="11"/>
    </location>
</feature>
<dbReference type="AlphaFoldDB" id="A0A0B1P494"/>
<dbReference type="OMA" id="EPMHDYL"/>
<organism evidence="3 4">
    <name type="scientific">Uncinula necator</name>
    <name type="common">Grape powdery mildew</name>
    <dbReference type="NCBI Taxonomy" id="52586"/>
    <lineage>
        <taxon>Eukaryota</taxon>
        <taxon>Fungi</taxon>
        <taxon>Dikarya</taxon>
        <taxon>Ascomycota</taxon>
        <taxon>Pezizomycotina</taxon>
        <taxon>Leotiomycetes</taxon>
        <taxon>Erysiphales</taxon>
        <taxon>Erysiphaceae</taxon>
        <taxon>Erysiphe</taxon>
    </lineage>
</organism>
<dbReference type="EMBL" id="JNVN01001623">
    <property type="protein sequence ID" value="KHJ33098.1"/>
    <property type="molecule type" value="Genomic_DNA"/>
</dbReference>
<feature type="region of interest" description="Disordered" evidence="1">
    <location>
        <begin position="1"/>
        <end position="46"/>
    </location>
</feature>
<keyword evidence="4" id="KW-1185">Reference proteome</keyword>
<dbReference type="HOGENOM" id="CLU_115917_0_0_1"/>
<keyword evidence="2" id="KW-0812">Transmembrane</keyword>
<feature type="transmembrane region" description="Helical" evidence="2">
    <location>
        <begin position="148"/>
        <end position="169"/>
    </location>
</feature>
<accession>A0A0B1P494</accession>
<reference evidence="3 4" key="1">
    <citation type="journal article" date="2014" name="BMC Genomics">
        <title>Adaptive genomic structural variation in the grape powdery mildew pathogen, Erysiphe necator.</title>
        <authorList>
            <person name="Jones L."/>
            <person name="Riaz S."/>
            <person name="Morales-Cruz A."/>
            <person name="Amrine K.C."/>
            <person name="McGuire B."/>
            <person name="Gubler W.D."/>
            <person name="Walker M.A."/>
            <person name="Cantu D."/>
        </authorList>
    </citation>
    <scope>NUCLEOTIDE SEQUENCE [LARGE SCALE GENOMIC DNA]</scope>
    <source>
        <strain evidence="4">c</strain>
    </source>
</reference>
<evidence type="ECO:0000256" key="2">
    <source>
        <dbReference type="SAM" id="Phobius"/>
    </source>
</evidence>
<evidence type="ECO:0000313" key="4">
    <source>
        <dbReference type="Proteomes" id="UP000030854"/>
    </source>
</evidence>
<proteinExistence type="predicted"/>
<keyword evidence="2" id="KW-1133">Transmembrane helix</keyword>
<name>A0A0B1P494_UNCNE</name>
<comment type="caution">
    <text evidence="3">The sequence shown here is derived from an EMBL/GenBank/DDBJ whole genome shotgun (WGS) entry which is preliminary data.</text>
</comment>
<evidence type="ECO:0000256" key="1">
    <source>
        <dbReference type="SAM" id="MobiDB-lite"/>
    </source>
</evidence>
<dbReference type="Proteomes" id="UP000030854">
    <property type="component" value="Unassembled WGS sequence"/>
</dbReference>
<protein>
    <submittedName>
        <fullName evidence="3">Uncharacterized protein</fullName>
    </submittedName>
</protein>
<keyword evidence="2" id="KW-0472">Membrane</keyword>